<organism evidence="1 2">
    <name type="scientific">Ruminococcus bromii</name>
    <dbReference type="NCBI Taxonomy" id="40518"/>
    <lineage>
        <taxon>Bacteria</taxon>
        <taxon>Bacillati</taxon>
        <taxon>Bacillota</taxon>
        <taxon>Clostridia</taxon>
        <taxon>Eubacteriales</taxon>
        <taxon>Oscillospiraceae</taxon>
        <taxon>Ruminococcus</taxon>
    </lineage>
</organism>
<dbReference type="Proteomes" id="UP000233425">
    <property type="component" value="Unassembled WGS sequence"/>
</dbReference>
<accession>A0A2N0UJ72</accession>
<dbReference type="EMBL" id="NNSR01000073">
    <property type="protein sequence ID" value="PKD27036.1"/>
    <property type="molecule type" value="Genomic_DNA"/>
</dbReference>
<sequence>MLNPTPGNPLVYEDCNGDKPQILRNIYTGNPLVYKDCNRKDERDTADRRDWQPTCLRGLQPEKCTDACIRYKLATHLSTRIATTSSSDVFCTCNLATHLSTRIATEYKKYITRYTVTGNPLVYEDCNCKIFVICECYSTKDLLSYGGKCKKYLHGAKALNLIPITFYYRTNSP</sequence>
<dbReference type="AlphaFoldDB" id="A0A2N0UJ72"/>
<name>A0A2N0UJ72_9FIRM</name>
<keyword evidence="2" id="KW-1185">Reference proteome</keyword>
<reference evidence="1" key="1">
    <citation type="journal article" date="2018" name="Environ. Microbiol.">
        <title>Sporulation capability and amylosome conservation among diverse human colonic and rumen isolates of the keystone starch-degrader Ruminococcus bromii.</title>
        <authorList>
            <person name="Mukhopadhya I."/>
            <person name="Morais S."/>
            <person name="Laverde-Gomez J."/>
            <person name="Sheridan P.O."/>
            <person name="Walker A.W."/>
            <person name="Kelly W."/>
            <person name="Klieve A.V."/>
            <person name="Ouwerkerk D."/>
            <person name="Duncan S.H."/>
            <person name="Louis P."/>
            <person name="Koropatkin N."/>
            <person name="Cockburn D."/>
            <person name="Kibler R."/>
            <person name="Cooper P.J."/>
            <person name="Sandoval C."/>
            <person name="Crost E."/>
            <person name="Juge N."/>
            <person name="Bayer E.A."/>
            <person name="Flint H.J."/>
        </authorList>
    </citation>
    <scope>NUCLEOTIDE SEQUENCE [LARGE SCALE GENOMIC DNA]</scope>
    <source>
        <strain evidence="1">ATCC 27255</strain>
    </source>
</reference>
<comment type="caution">
    <text evidence="1">The sequence shown here is derived from an EMBL/GenBank/DDBJ whole genome shotgun (WGS) entry which is preliminary data.</text>
</comment>
<protein>
    <submittedName>
        <fullName evidence="1">Uncharacterized protein</fullName>
    </submittedName>
</protein>
<proteinExistence type="predicted"/>
<evidence type="ECO:0000313" key="2">
    <source>
        <dbReference type="Proteomes" id="UP000233425"/>
    </source>
</evidence>
<gene>
    <name evidence="1" type="ORF">RBATCC27255_01903</name>
</gene>
<evidence type="ECO:0000313" key="1">
    <source>
        <dbReference type="EMBL" id="PKD27036.1"/>
    </source>
</evidence>